<dbReference type="SUPFAM" id="SSF51445">
    <property type="entry name" value="(Trans)glycosidases"/>
    <property type="match status" value="1"/>
</dbReference>
<gene>
    <name evidence="2" type="ORF">F2Y07_09800</name>
</gene>
<organism evidence="2 3">
    <name type="scientific">Alistipes shahii</name>
    <dbReference type="NCBI Taxonomy" id="328814"/>
    <lineage>
        <taxon>Bacteria</taxon>
        <taxon>Pseudomonadati</taxon>
        <taxon>Bacteroidota</taxon>
        <taxon>Bacteroidia</taxon>
        <taxon>Bacteroidales</taxon>
        <taxon>Rikenellaceae</taxon>
        <taxon>Alistipes</taxon>
    </lineage>
</organism>
<evidence type="ECO:0000313" key="3">
    <source>
        <dbReference type="Proteomes" id="UP000322658"/>
    </source>
</evidence>
<dbReference type="AlphaFoldDB" id="A0A5B3GNK7"/>
<evidence type="ECO:0008006" key="4">
    <source>
        <dbReference type="Google" id="ProtNLM"/>
    </source>
</evidence>
<keyword evidence="1" id="KW-0732">Signal</keyword>
<evidence type="ECO:0000313" key="2">
    <source>
        <dbReference type="EMBL" id="KAA2375020.1"/>
    </source>
</evidence>
<dbReference type="Gene3D" id="3.20.20.80">
    <property type="entry name" value="Glycosidases"/>
    <property type="match status" value="1"/>
</dbReference>
<proteinExistence type="predicted"/>
<dbReference type="Proteomes" id="UP000322658">
    <property type="component" value="Unassembled WGS sequence"/>
</dbReference>
<dbReference type="EMBL" id="VVXJ01000020">
    <property type="protein sequence ID" value="KAA2375020.1"/>
    <property type="molecule type" value="Genomic_DNA"/>
</dbReference>
<comment type="caution">
    <text evidence="2">The sequence shown here is derived from an EMBL/GenBank/DDBJ whole genome shotgun (WGS) entry which is preliminary data.</text>
</comment>
<dbReference type="PROSITE" id="PS51257">
    <property type="entry name" value="PROKAR_LIPOPROTEIN"/>
    <property type="match status" value="1"/>
</dbReference>
<dbReference type="InterPro" id="IPR032320">
    <property type="entry name" value="GH18_BT1044-like"/>
</dbReference>
<accession>A0A5B3GNK7</accession>
<feature type="signal peptide" evidence="1">
    <location>
        <begin position="1"/>
        <end position="22"/>
    </location>
</feature>
<name>A0A5B3GNK7_9BACT</name>
<sequence>MKRNKLIGLLSLCLLAATFASCEDWNETEAVKQKVERPEDQNPELWAEYTAALRDYKQSEHFIVYARLFNSPQPGTSEKDFMRCLPDSLDIVSLTNADNFSKYDAEDMPAMREKGTKVLYQVDYAGRSGELTDETKLGAYLDKVIAAVEKNGLDGYSFTGIPNAGDAATATAAALIVERLSAAKTEGQLLVFEGNPLFLTEDALSKVDYVVLDTEATENVTDLKMQVLNATGYAGVPATKLLLAAAAGAPLYDENVEEHAAITEMAERVVSLGPLAGLGTYDIYNDYYDLDMNYKLVRNAIQTLNPSK</sequence>
<dbReference type="RefSeq" id="WP_033395341.1">
    <property type="nucleotide sequence ID" value="NZ_CAUENT010000111.1"/>
</dbReference>
<reference evidence="2 3" key="1">
    <citation type="journal article" date="2019" name="Nat. Med.">
        <title>A library of human gut bacterial isolates paired with longitudinal multiomics data enables mechanistic microbiome research.</title>
        <authorList>
            <person name="Poyet M."/>
            <person name="Groussin M."/>
            <person name="Gibbons S.M."/>
            <person name="Avila-Pacheco J."/>
            <person name="Jiang X."/>
            <person name="Kearney S.M."/>
            <person name="Perrotta A.R."/>
            <person name="Berdy B."/>
            <person name="Zhao S."/>
            <person name="Lieberman T.D."/>
            <person name="Swanson P.K."/>
            <person name="Smith M."/>
            <person name="Roesemann S."/>
            <person name="Alexander J.E."/>
            <person name="Rich S.A."/>
            <person name="Livny J."/>
            <person name="Vlamakis H."/>
            <person name="Clish C."/>
            <person name="Bullock K."/>
            <person name="Deik A."/>
            <person name="Scott J."/>
            <person name="Pierce K.A."/>
            <person name="Xavier R.J."/>
            <person name="Alm E.J."/>
        </authorList>
    </citation>
    <scope>NUCLEOTIDE SEQUENCE [LARGE SCALE GENOMIC DNA]</scope>
    <source>
        <strain evidence="2 3">BIOML-A1</strain>
    </source>
</reference>
<feature type="chain" id="PRO_5022707076" description="Glycoside hydrolase Family 18, chitinase_18" evidence="1">
    <location>
        <begin position="23"/>
        <end position="308"/>
    </location>
</feature>
<dbReference type="InterPro" id="IPR017853">
    <property type="entry name" value="GH"/>
</dbReference>
<dbReference type="Pfam" id="PF16141">
    <property type="entry name" value="GH18_BT1044-like"/>
    <property type="match status" value="1"/>
</dbReference>
<protein>
    <recommendedName>
        <fullName evidence="4">Glycoside hydrolase Family 18, chitinase_18</fullName>
    </recommendedName>
</protein>
<evidence type="ECO:0000256" key="1">
    <source>
        <dbReference type="SAM" id="SignalP"/>
    </source>
</evidence>